<keyword evidence="2" id="KW-1133">Transmembrane helix</keyword>
<feature type="region of interest" description="Disordered" evidence="1">
    <location>
        <begin position="156"/>
        <end position="232"/>
    </location>
</feature>
<dbReference type="OrthoDB" id="5327700at2759"/>
<dbReference type="Proteomes" id="UP000800235">
    <property type="component" value="Unassembled WGS sequence"/>
</dbReference>
<evidence type="ECO:0000256" key="2">
    <source>
        <dbReference type="SAM" id="Phobius"/>
    </source>
</evidence>
<protein>
    <submittedName>
        <fullName evidence="3">Uncharacterized protein</fullName>
    </submittedName>
</protein>
<sequence length="473" mass="50528">MSFSYDRYDSRRRGPTPKGRSLFGHYIPLIITVSLATAGVAAWVWSAREDHDSTTSASDDEDLSYGEEARNQREHDRDNRRPPSYGVSEGVIREGEEYRGEGGAAEGGLVADVGRGVREVMRRTPSPQQAFDSVKKYGAAGVAAAGAVVGGALSSIREEGNGRSPSRPSPKRGEEGFSDHERWSEEAEKRVDVTAQSEASRGAVSSNVEAFGAAGREGPSSTSKAAPGGRRKTVAVVVSGETMLEHLRDEDEGKYHSEQASLLSHLPRINTATTNLLILIYNPASQKADPARAPSSIGSSYAAINTPAQTPGDELSNMDPMPYTPSAKSPAVSARSSGGDFYDLLHKQAVKLVEDPVNVMPFSTPTGWVHMLKHLSPDVVYVVESLTGSNGEHVKAVKGWVGQLLIVAGADGSGLGGLIDTEDEGEGSALDESRKPGRKWWQDSAMVGLGKGVEVVDGARLNEDWERRVSGRD</sequence>
<organism evidence="3 4">
    <name type="scientific">Tothia fuscella</name>
    <dbReference type="NCBI Taxonomy" id="1048955"/>
    <lineage>
        <taxon>Eukaryota</taxon>
        <taxon>Fungi</taxon>
        <taxon>Dikarya</taxon>
        <taxon>Ascomycota</taxon>
        <taxon>Pezizomycotina</taxon>
        <taxon>Dothideomycetes</taxon>
        <taxon>Pleosporomycetidae</taxon>
        <taxon>Venturiales</taxon>
        <taxon>Cylindrosympodiaceae</taxon>
        <taxon>Tothia</taxon>
    </lineage>
</organism>
<evidence type="ECO:0000313" key="4">
    <source>
        <dbReference type="Proteomes" id="UP000800235"/>
    </source>
</evidence>
<feature type="compositionally biased region" description="Basic and acidic residues" evidence="1">
    <location>
        <begin position="67"/>
        <end position="81"/>
    </location>
</feature>
<comment type="caution">
    <text evidence="3">The sequence shown here is derived from an EMBL/GenBank/DDBJ whole genome shotgun (WGS) entry which is preliminary data.</text>
</comment>
<reference evidence="3" key="1">
    <citation type="journal article" date="2020" name="Stud. Mycol.">
        <title>101 Dothideomycetes genomes: a test case for predicting lifestyles and emergence of pathogens.</title>
        <authorList>
            <person name="Haridas S."/>
            <person name="Albert R."/>
            <person name="Binder M."/>
            <person name="Bloem J."/>
            <person name="Labutti K."/>
            <person name="Salamov A."/>
            <person name="Andreopoulos B."/>
            <person name="Baker S."/>
            <person name="Barry K."/>
            <person name="Bills G."/>
            <person name="Bluhm B."/>
            <person name="Cannon C."/>
            <person name="Castanera R."/>
            <person name="Culley D."/>
            <person name="Daum C."/>
            <person name="Ezra D."/>
            <person name="Gonzalez J."/>
            <person name="Henrissat B."/>
            <person name="Kuo A."/>
            <person name="Liang C."/>
            <person name="Lipzen A."/>
            <person name="Lutzoni F."/>
            <person name="Magnuson J."/>
            <person name="Mondo S."/>
            <person name="Nolan M."/>
            <person name="Ohm R."/>
            <person name="Pangilinan J."/>
            <person name="Park H.-J."/>
            <person name="Ramirez L."/>
            <person name="Alfaro M."/>
            <person name="Sun H."/>
            <person name="Tritt A."/>
            <person name="Yoshinaga Y."/>
            <person name="Zwiers L.-H."/>
            <person name="Turgeon B."/>
            <person name="Goodwin S."/>
            <person name="Spatafora J."/>
            <person name="Crous P."/>
            <person name="Grigoriev I."/>
        </authorList>
    </citation>
    <scope>NUCLEOTIDE SEQUENCE</scope>
    <source>
        <strain evidence="3">CBS 130266</strain>
    </source>
</reference>
<feature type="compositionally biased region" description="Basic and acidic residues" evidence="1">
    <location>
        <begin position="171"/>
        <end position="192"/>
    </location>
</feature>
<keyword evidence="2" id="KW-0472">Membrane</keyword>
<evidence type="ECO:0000256" key="1">
    <source>
        <dbReference type="SAM" id="MobiDB-lite"/>
    </source>
</evidence>
<proteinExistence type="predicted"/>
<gene>
    <name evidence="3" type="ORF">EJ08DRAFT_686290</name>
</gene>
<dbReference type="AlphaFoldDB" id="A0A9P4NWD2"/>
<evidence type="ECO:0000313" key="3">
    <source>
        <dbReference type="EMBL" id="KAF2433555.1"/>
    </source>
</evidence>
<keyword evidence="2" id="KW-0812">Transmembrane</keyword>
<feature type="compositionally biased region" description="Basic and acidic residues" evidence="1">
    <location>
        <begin position="91"/>
        <end position="100"/>
    </location>
</feature>
<feature type="compositionally biased region" description="Polar residues" evidence="1">
    <location>
        <begin position="194"/>
        <end position="208"/>
    </location>
</feature>
<feature type="transmembrane region" description="Helical" evidence="2">
    <location>
        <begin position="21"/>
        <end position="45"/>
    </location>
</feature>
<accession>A0A9P4NWD2</accession>
<keyword evidence="4" id="KW-1185">Reference proteome</keyword>
<name>A0A9P4NWD2_9PEZI</name>
<dbReference type="EMBL" id="MU007020">
    <property type="protein sequence ID" value="KAF2433555.1"/>
    <property type="molecule type" value="Genomic_DNA"/>
</dbReference>
<feature type="region of interest" description="Disordered" evidence="1">
    <location>
        <begin position="49"/>
        <end position="107"/>
    </location>
</feature>